<dbReference type="AlphaFoldDB" id="A0A5A5TZ93"/>
<feature type="binding site" evidence="1">
    <location>
        <position position="189"/>
    </location>
    <ligand>
        <name>Zn(2+)</name>
        <dbReference type="ChEBI" id="CHEBI:29105"/>
    </ligand>
</feature>
<dbReference type="GO" id="GO:0008725">
    <property type="term" value="F:DNA-3-methyladenine glycosylase activity"/>
    <property type="evidence" value="ECO:0007669"/>
    <property type="project" value="InterPro"/>
</dbReference>
<dbReference type="Proteomes" id="UP000323274">
    <property type="component" value="Unassembled WGS sequence"/>
</dbReference>
<reference evidence="2 3" key="1">
    <citation type="submission" date="2019-04" db="EMBL/GenBank/DDBJ databases">
        <title>A pseudo-fructophilic Leuconostoc citreum strain F192-5 isolated from peel of satsuma mandarin: the first report for isolation and characterization of strain-dependent fructophilic-like characteristics.</title>
        <authorList>
            <person name="Maeno S."/>
            <person name="Tanizawa Y."/>
            <person name="Kajikawa A."/>
            <person name="Kanesaki Y."/>
            <person name="Kubota E."/>
            <person name="Arita M."/>
            <person name="Leon D."/>
            <person name="Endo A."/>
        </authorList>
    </citation>
    <scope>NUCLEOTIDE SEQUENCE [LARGE SCALE GENOMIC DNA]</scope>
    <source>
        <strain evidence="2 3">F192-5</strain>
    </source>
</reference>
<protein>
    <submittedName>
        <fullName evidence="2">DNA-3-methyladenine glycosylase I</fullName>
    </submittedName>
</protein>
<dbReference type="GO" id="GO:0006284">
    <property type="term" value="P:base-excision repair"/>
    <property type="evidence" value="ECO:0007669"/>
    <property type="project" value="InterPro"/>
</dbReference>
<keyword evidence="1" id="KW-0479">Metal-binding</keyword>
<dbReference type="RefSeq" id="WP_149334540.1">
    <property type="nucleotide sequence ID" value="NZ_BJJW01000008.1"/>
</dbReference>
<organism evidence="2 3">
    <name type="scientific">Leuconostoc citreum</name>
    <dbReference type="NCBI Taxonomy" id="33964"/>
    <lineage>
        <taxon>Bacteria</taxon>
        <taxon>Bacillati</taxon>
        <taxon>Bacillota</taxon>
        <taxon>Bacilli</taxon>
        <taxon>Lactobacillales</taxon>
        <taxon>Lactobacillaceae</taxon>
        <taxon>Leuconostoc</taxon>
    </lineage>
</organism>
<comment type="caution">
    <text evidence="2">The sequence shown here is derived from an EMBL/GenBank/DDBJ whole genome shotgun (WGS) entry which is preliminary data.</text>
</comment>
<dbReference type="InterPro" id="IPR011257">
    <property type="entry name" value="DNA_glycosylase"/>
</dbReference>
<dbReference type="GO" id="GO:0046872">
    <property type="term" value="F:metal ion binding"/>
    <property type="evidence" value="ECO:0007669"/>
    <property type="project" value="UniProtKB-KW"/>
</dbReference>
<feature type="binding site" evidence="1">
    <location>
        <position position="10"/>
    </location>
    <ligand>
        <name>Zn(2+)</name>
        <dbReference type="ChEBI" id="CHEBI:29105"/>
    </ligand>
</feature>
<proteinExistence type="predicted"/>
<evidence type="ECO:0000256" key="1">
    <source>
        <dbReference type="PIRSR" id="PIRSR605019-1"/>
    </source>
</evidence>
<evidence type="ECO:0000313" key="3">
    <source>
        <dbReference type="Proteomes" id="UP000323274"/>
    </source>
</evidence>
<keyword evidence="1" id="KW-0862">Zinc</keyword>
<dbReference type="SUPFAM" id="SSF48150">
    <property type="entry name" value="DNA-glycosylase"/>
    <property type="match status" value="1"/>
</dbReference>
<name>A0A5A5TZ93_LEUCI</name>
<accession>A0A5A5TZ93</accession>
<dbReference type="Gene3D" id="1.10.340.30">
    <property type="entry name" value="Hypothetical protein, domain 2"/>
    <property type="match status" value="1"/>
</dbReference>
<dbReference type="EMBL" id="BJJW01000008">
    <property type="protein sequence ID" value="GDZ84141.1"/>
    <property type="molecule type" value="Genomic_DNA"/>
</dbReference>
<gene>
    <name evidence="2" type="primary">tag</name>
    <name evidence="2" type="ORF">LCIT_13830</name>
</gene>
<feature type="binding site" evidence="1">
    <location>
        <position position="185"/>
    </location>
    <ligand>
        <name>Zn(2+)</name>
        <dbReference type="ChEBI" id="CHEBI:29105"/>
    </ligand>
</feature>
<sequence length="195" mass="22469">MANTTKIARCAWASGSKTTPLMMTYHDLEWGHPLKDNDSLLFELLTLEIFQAGLSWEIVLKKRHHLKKAFWSFDLESVAKMGDDDVYRLCQNADIIRNKQKILATIHNAKVIQQIQTSYGSFSNYIWHFTENQVIDHNIQIPAEVPSKDALSEYISKAMKKIGFRFTGPVVIYAYLQSIGIINDHESNCTFKYHN</sequence>
<dbReference type="InterPro" id="IPR005019">
    <property type="entry name" value="Adenine_glyco"/>
</dbReference>
<dbReference type="Pfam" id="PF03352">
    <property type="entry name" value="Adenine_glyco"/>
    <property type="match status" value="1"/>
</dbReference>
<evidence type="ECO:0000313" key="2">
    <source>
        <dbReference type="EMBL" id="GDZ84141.1"/>
    </source>
</evidence>
<feature type="binding site" evidence="1">
    <location>
        <position position="26"/>
    </location>
    <ligand>
        <name>Zn(2+)</name>
        <dbReference type="ChEBI" id="CHEBI:29105"/>
    </ligand>
</feature>
<dbReference type="InterPro" id="IPR052891">
    <property type="entry name" value="DNA-3mA_glycosylase"/>
</dbReference>
<dbReference type="PANTHER" id="PTHR30037">
    <property type="entry name" value="DNA-3-METHYLADENINE GLYCOSYLASE 1"/>
    <property type="match status" value="1"/>
</dbReference>
<dbReference type="PANTHER" id="PTHR30037:SF4">
    <property type="entry name" value="DNA-3-METHYLADENINE GLYCOSYLASE I"/>
    <property type="match status" value="1"/>
</dbReference>